<dbReference type="RefSeq" id="WP_093045708.1">
    <property type="nucleotide sequence ID" value="NZ_FNQR01000012.1"/>
</dbReference>
<evidence type="ECO:0000256" key="2">
    <source>
        <dbReference type="ARBA" id="ARBA00022485"/>
    </source>
</evidence>
<evidence type="ECO:0000256" key="12">
    <source>
        <dbReference type="HAMAP-Rule" id="MF_01225"/>
    </source>
</evidence>
<evidence type="ECO:0000256" key="5">
    <source>
        <dbReference type="ARBA" id="ARBA00022741"/>
    </source>
</evidence>
<evidence type="ECO:0000256" key="7">
    <source>
        <dbReference type="ARBA" id="ARBA00023014"/>
    </source>
</evidence>
<evidence type="ECO:0000256" key="9">
    <source>
        <dbReference type="ARBA" id="ARBA00023150"/>
    </source>
</evidence>
<evidence type="ECO:0000313" key="14">
    <source>
        <dbReference type="EMBL" id="SEB00622.1"/>
    </source>
</evidence>
<keyword evidence="3 12" id="KW-0949">S-adenosyl-L-methionine</keyword>
<dbReference type="PANTHER" id="PTHR22960:SF0">
    <property type="entry name" value="MOLYBDENUM COFACTOR BIOSYNTHESIS PROTEIN 1"/>
    <property type="match status" value="1"/>
</dbReference>
<dbReference type="Proteomes" id="UP000198584">
    <property type="component" value="Unassembled WGS sequence"/>
</dbReference>
<dbReference type="GO" id="GO:0006777">
    <property type="term" value="P:Mo-molybdopterin cofactor biosynthetic process"/>
    <property type="evidence" value="ECO:0007669"/>
    <property type="project" value="UniProtKB-UniRule"/>
</dbReference>
<keyword evidence="2 12" id="KW-0004">4Fe-4S</keyword>
<dbReference type="InterPro" id="IPR013785">
    <property type="entry name" value="Aldolase_TIM"/>
</dbReference>
<dbReference type="NCBIfam" id="NF001199">
    <property type="entry name" value="PRK00164.2-1"/>
    <property type="match status" value="1"/>
</dbReference>
<feature type="binding site" evidence="12">
    <location>
        <position position="199"/>
    </location>
    <ligand>
        <name>S-adenosyl-L-methionine</name>
        <dbReference type="ChEBI" id="CHEBI:59789"/>
    </ligand>
</feature>
<organism evidence="14 15">
    <name type="scientific">Thalassobacillus cyri</name>
    <dbReference type="NCBI Taxonomy" id="571932"/>
    <lineage>
        <taxon>Bacteria</taxon>
        <taxon>Bacillati</taxon>
        <taxon>Bacillota</taxon>
        <taxon>Bacilli</taxon>
        <taxon>Bacillales</taxon>
        <taxon>Bacillaceae</taxon>
        <taxon>Thalassobacillus</taxon>
    </lineage>
</organism>
<feature type="domain" description="Radical SAM core" evidence="13">
    <location>
        <begin position="10"/>
        <end position="229"/>
    </location>
</feature>
<dbReference type="Pfam" id="PF06463">
    <property type="entry name" value="Mob_synth_C"/>
    <property type="match status" value="1"/>
</dbReference>
<dbReference type="PROSITE" id="PS51918">
    <property type="entry name" value="RADICAL_SAM"/>
    <property type="match status" value="1"/>
</dbReference>
<feature type="binding site" evidence="12">
    <location>
        <begin position="268"/>
        <end position="270"/>
    </location>
    <ligand>
        <name>GTP</name>
        <dbReference type="ChEBI" id="CHEBI:37565"/>
    </ligand>
</feature>
<evidence type="ECO:0000256" key="11">
    <source>
        <dbReference type="ARBA" id="ARBA00048697"/>
    </source>
</evidence>
<feature type="binding site" evidence="12">
    <location>
        <position position="33"/>
    </location>
    <ligand>
        <name>[4Fe-4S] cluster</name>
        <dbReference type="ChEBI" id="CHEBI:49883"/>
        <label>1</label>
        <note>4Fe-4S-S-AdoMet</note>
    </ligand>
</feature>
<dbReference type="GO" id="GO:0005525">
    <property type="term" value="F:GTP binding"/>
    <property type="evidence" value="ECO:0007669"/>
    <property type="project" value="UniProtKB-UniRule"/>
</dbReference>
<comment type="function">
    <text evidence="12">Catalyzes the cyclization of GTP to (8S)-3',8-cyclo-7,8-dihydroguanosine 5'-triphosphate.</text>
</comment>
<dbReference type="PROSITE" id="PS01305">
    <property type="entry name" value="MOAA_NIFB_PQQE"/>
    <property type="match status" value="1"/>
</dbReference>
<feature type="binding site" evidence="12">
    <location>
        <position position="104"/>
    </location>
    <ligand>
        <name>GTP</name>
        <dbReference type="ChEBI" id="CHEBI:37565"/>
    </ligand>
</feature>
<dbReference type="GO" id="GO:1904047">
    <property type="term" value="F:S-adenosyl-L-methionine binding"/>
    <property type="evidence" value="ECO:0007669"/>
    <property type="project" value="UniProtKB-UniRule"/>
</dbReference>
<keyword evidence="9 12" id="KW-0501">Molybdenum cofactor biosynthesis</keyword>
<comment type="catalytic activity">
    <reaction evidence="11 12">
        <text>GTP + AH2 + S-adenosyl-L-methionine = (8S)-3',8-cyclo-7,8-dihydroguanosine 5'-triphosphate + 5'-deoxyadenosine + L-methionine + A + H(+)</text>
        <dbReference type="Rhea" id="RHEA:49576"/>
        <dbReference type="ChEBI" id="CHEBI:13193"/>
        <dbReference type="ChEBI" id="CHEBI:15378"/>
        <dbReference type="ChEBI" id="CHEBI:17319"/>
        <dbReference type="ChEBI" id="CHEBI:17499"/>
        <dbReference type="ChEBI" id="CHEBI:37565"/>
        <dbReference type="ChEBI" id="CHEBI:57844"/>
        <dbReference type="ChEBI" id="CHEBI:59789"/>
        <dbReference type="ChEBI" id="CHEBI:131766"/>
        <dbReference type="EC" id="4.1.99.22"/>
    </reaction>
</comment>
<dbReference type="GO" id="GO:0046872">
    <property type="term" value="F:metal ion binding"/>
    <property type="evidence" value="ECO:0007669"/>
    <property type="project" value="UniProtKB-KW"/>
</dbReference>
<dbReference type="SFLD" id="SFLDS00029">
    <property type="entry name" value="Radical_SAM"/>
    <property type="match status" value="1"/>
</dbReference>
<dbReference type="NCBIfam" id="TIGR02666">
    <property type="entry name" value="moaA"/>
    <property type="match status" value="1"/>
</dbReference>
<dbReference type="PANTHER" id="PTHR22960">
    <property type="entry name" value="MOLYBDOPTERIN COFACTOR SYNTHESIS PROTEIN A"/>
    <property type="match status" value="1"/>
</dbReference>
<dbReference type="SFLD" id="SFLDG01383">
    <property type="entry name" value="cyclic_pyranopterin_phosphate"/>
    <property type="match status" value="1"/>
</dbReference>
<feature type="binding site" evidence="12">
    <location>
        <position position="266"/>
    </location>
    <ligand>
        <name>[4Fe-4S] cluster</name>
        <dbReference type="ChEBI" id="CHEBI:49883"/>
        <label>2</label>
        <note>4Fe-4S-substrate</note>
    </ligand>
</feature>
<comment type="cofactor">
    <cofactor evidence="12">
        <name>[4Fe-4S] cluster</name>
        <dbReference type="ChEBI" id="CHEBI:49883"/>
    </cofactor>
    <text evidence="12">Binds 2 [4Fe-4S] clusters. Binds 1 [4Fe-4S] cluster coordinated with 3 cysteines and an exchangeable S-adenosyl-L-methionine and 1 [4Fe-4S] cluster coordinated with 3 cysteines and the GTP-derived substrate.</text>
</comment>
<keyword evidence="6 12" id="KW-0408">Iron</keyword>
<keyword evidence="10 12" id="KW-0456">Lyase</keyword>
<dbReference type="CDD" id="cd21117">
    <property type="entry name" value="Twitch_MoaA"/>
    <property type="match status" value="1"/>
</dbReference>
<dbReference type="CDD" id="cd01335">
    <property type="entry name" value="Radical_SAM"/>
    <property type="match status" value="1"/>
</dbReference>
<keyword evidence="5 12" id="KW-0547">Nucleotide-binding</keyword>
<dbReference type="SMART" id="SM00729">
    <property type="entry name" value="Elp3"/>
    <property type="match status" value="1"/>
</dbReference>
<dbReference type="OrthoDB" id="9763993at2"/>
<dbReference type="GO" id="GO:0061799">
    <property type="term" value="F:cyclic pyranopterin monophosphate synthase activity"/>
    <property type="evidence" value="ECO:0007669"/>
    <property type="project" value="TreeGrafter"/>
</dbReference>
<dbReference type="Gene3D" id="3.20.20.70">
    <property type="entry name" value="Aldolase class I"/>
    <property type="match status" value="1"/>
</dbReference>
<evidence type="ECO:0000256" key="1">
    <source>
        <dbReference type="ARBA" id="ARBA00012167"/>
    </source>
</evidence>
<keyword evidence="4 12" id="KW-0479">Metal-binding</keyword>
<evidence type="ECO:0000256" key="10">
    <source>
        <dbReference type="ARBA" id="ARBA00023239"/>
    </source>
</evidence>
<evidence type="ECO:0000259" key="13">
    <source>
        <dbReference type="PROSITE" id="PS51918"/>
    </source>
</evidence>
<comment type="similarity">
    <text evidence="12">Belongs to the radical SAM superfamily. MoaA family.</text>
</comment>
<evidence type="ECO:0000256" key="3">
    <source>
        <dbReference type="ARBA" id="ARBA00022691"/>
    </source>
</evidence>
<dbReference type="InterPro" id="IPR006638">
    <property type="entry name" value="Elp3/MiaA/NifB-like_rSAM"/>
</dbReference>
<dbReference type="GO" id="GO:0061798">
    <property type="term" value="F:GTP 3',8'-cyclase activity"/>
    <property type="evidence" value="ECO:0007669"/>
    <property type="project" value="UniProtKB-UniRule"/>
</dbReference>
<feature type="binding site" evidence="12">
    <location>
        <position position="26"/>
    </location>
    <ligand>
        <name>[4Fe-4S] cluster</name>
        <dbReference type="ChEBI" id="CHEBI:49883"/>
        <label>1</label>
        <note>4Fe-4S-S-AdoMet</note>
    </ligand>
</feature>
<dbReference type="Pfam" id="PF04055">
    <property type="entry name" value="Radical_SAM"/>
    <property type="match status" value="1"/>
</dbReference>
<evidence type="ECO:0000256" key="8">
    <source>
        <dbReference type="ARBA" id="ARBA00023134"/>
    </source>
</evidence>
<gene>
    <name evidence="12" type="primary">moaA</name>
    <name evidence="14" type="ORF">SAMN05421743_112127</name>
</gene>
<comment type="subunit">
    <text evidence="12">Monomer and homodimer.</text>
</comment>
<protein>
    <recommendedName>
        <fullName evidence="1 12">GTP 3',8-cyclase</fullName>
        <ecNumber evidence="1 12">4.1.99.22</ecNumber>
    </recommendedName>
    <alternativeName>
        <fullName evidence="12">Molybdenum cofactor biosynthesis protein A</fullName>
    </alternativeName>
</protein>
<sequence length="339" mass="38622">MTDTQYIRDRLNRPMKDLRISVIDQCNFRCTYCMPAEIFGEDYKFLPFKELLSFDEIVRLVEIFAKFGTEKIRITGGEPLLRKNLDQLIKRLYAIDGIKDIAITTNGVFLTKQAKKLKEAGLDRVNLSLDAIEDDVFKEINGRGVKTKPVLKGIEAAQEAGLQVKINMVVKKGLNDSQILPMARYFKGTDVILRFIEFMDVGNHNGWNMNTVVSKQEIIDRINIEMPLEPAEQNYYGEVATRYRYIDGSGEIGVISSVTDSFCGSCTRIRLSADGKLYTCLFATTGYDIKTPLREHASDHQLILELIKLWSGRTDRYSDERAEGKPLKREKIEMSYIGG</sequence>
<dbReference type="InterPro" id="IPR000385">
    <property type="entry name" value="MoaA_NifB_PqqE_Fe-S-bd_CS"/>
</dbReference>
<dbReference type="EMBL" id="FNQR01000012">
    <property type="protein sequence ID" value="SEB00622.1"/>
    <property type="molecule type" value="Genomic_DNA"/>
</dbReference>
<dbReference type="GO" id="GO:0051539">
    <property type="term" value="F:4 iron, 4 sulfur cluster binding"/>
    <property type="evidence" value="ECO:0007669"/>
    <property type="project" value="UniProtKB-UniRule"/>
</dbReference>
<feature type="binding site" evidence="12">
    <location>
        <position position="165"/>
    </location>
    <ligand>
        <name>GTP</name>
        <dbReference type="ChEBI" id="CHEBI:37565"/>
    </ligand>
</feature>
<dbReference type="InterPro" id="IPR007197">
    <property type="entry name" value="rSAM"/>
</dbReference>
<dbReference type="EC" id="4.1.99.22" evidence="1 12"/>
<keyword evidence="7 12" id="KW-0411">Iron-sulfur</keyword>
<name>A0A1H4FVT0_9BACI</name>
<feature type="binding site" evidence="12">
    <location>
        <position position="30"/>
    </location>
    <ligand>
        <name>[4Fe-4S] cluster</name>
        <dbReference type="ChEBI" id="CHEBI:49883"/>
        <label>1</label>
        <note>4Fe-4S-S-AdoMet</note>
    </ligand>
</feature>
<dbReference type="SFLD" id="SFLDG01386">
    <property type="entry name" value="main_SPASM_domain-containing"/>
    <property type="match status" value="1"/>
</dbReference>
<keyword evidence="15" id="KW-1185">Reference proteome</keyword>
<dbReference type="InterPro" id="IPR058240">
    <property type="entry name" value="rSAM_sf"/>
</dbReference>
<proteinExistence type="inferred from homology"/>
<dbReference type="STRING" id="571932.SAMN05421743_112127"/>
<feature type="binding site" evidence="12">
    <location>
        <position position="19"/>
    </location>
    <ligand>
        <name>GTP</name>
        <dbReference type="ChEBI" id="CHEBI:37565"/>
    </ligand>
</feature>
<feature type="binding site" evidence="12">
    <location>
        <position position="280"/>
    </location>
    <ligand>
        <name>[4Fe-4S] cluster</name>
        <dbReference type="ChEBI" id="CHEBI:49883"/>
        <label>2</label>
        <note>4Fe-4S-substrate</note>
    </ligand>
</feature>
<feature type="binding site" evidence="12">
    <location>
        <position position="77"/>
    </location>
    <ligand>
        <name>S-adenosyl-L-methionine</name>
        <dbReference type="ChEBI" id="CHEBI:59789"/>
    </ligand>
</feature>
<evidence type="ECO:0000313" key="15">
    <source>
        <dbReference type="Proteomes" id="UP000198584"/>
    </source>
</evidence>
<dbReference type="SFLD" id="SFLDG01067">
    <property type="entry name" value="SPASM/twitch_domain_containing"/>
    <property type="match status" value="1"/>
</dbReference>
<dbReference type="UniPathway" id="UPA00344"/>
<comment type="pathway">
    <text evidence="12">Cofactor biosynthesis; molybdopterin biosynthesis.</text>
</comment>
<evidence type="ECO:0000256" key="4">
    <source>
        <dbReference type="ARBA" id="ARBA00022723"/>
    </source>
</evidence>
<dbReference type="InterPro" id="IPR040064">
    <property type="entry name" value="MoaA-like"/>
</dbReference>
<dbReference type="InterPro" id="IPR050105">
    <property type="entry name" value="MoCo_biosynth_MoaA/MoaC"/>
</dbReference>
<accession>A0A1H4FVT0</accession>
<keyword evidence="8 12" id="KW-0342">GTP-binding</keyword>
<dbReference type="SUPFAM" id="SSF102114">
    <property type="entry name" value="Radical SAM enzymes"/>
    <property type="match status" value="1"/>
</dbReference>
<reference evidence="14 15" key="1">
    <citation type="submission" date="2016-10" db="EMBL/GenBank/DDBJ databases">
        <authorList>
            <person name="de Groot N.N."/>
        </authorList>
    </citation>
    <scope>NUCLEOTIDE SEQUENCE [LARGE SCALE GENOMIC DNA]</scope>
    <source>
        <strain evidence="14 15">CCM7597</strain>
    </source>
</reference>
<feature type="binding site" evidence="12">
    <location>
        <position position="263"/>
    </location>
    <ligand>
        <name>[4Fe-4S] cluster</name>
        <dbReference type="ChEBI" id="CHEBI:49883"/>
        <label>2</label>
        <note>4Fe-4S-substrate</note>
    </ligand>
</feature>
<dbReference type="AlphaFoldDB" id="A0A1H4FVT0"/>
<evidence type="ECO:0000256" key="6">
    <source>
        <dbReference type="ARBA" id="ARBA00023004"/>
    </source>
</evidence>
<dbReference type="InterPro" id="IPR010505">
    <property type="entry name" value="MoaA_twitch"/>
</dbReference>
<feature type="binding site" evidence="12">
    <location>
        <position position="32"/>
    </location>
    <ligand>
        <name>S-adenosyl-L-methionine</name>
        <dbReference type="ChEBI" id="CHEBI:59789"/>
    </ligand>
</feature>
<dbReference type="InterPro" id="IPR013483">
    <property type="entry name" value="MoaA"/>
</dbReference>
<dbReference type="HAMAP" id="MF_01225_B">
    <property type="entry name" value="MoaA_B"/>
    <property type="match status" value="1"/>
</dbReference>
<feature type="binding site" evidence="12">
    <location>
        <position position="128"/>
    </location>
    <ligand>
        <name>S-adenosyl-L-methionine</name>
        <dbReference type="ChEBI" id="CHEBI:59789"/>
    </ligand>
</feature>
<feature type="binding site" evidence="12">
    <location>
        <position position="73"/>
    </location>
    <ligand>
        <name>GTP</name>
        <dbReference type="ChEBI" id="CHEBI:37565"/>
    </ligand>
</feature>